<dbReference type="Gene3D" id="3.40.50.300">
    <property type="entry name" value="P-loop containing nucleotide triphosphate hydrolases"/>
    <property type="match status" value="1"/>
</dbReference>
<evidence type="ECO:0000313" key="2">
    <source>
        <dbReference type="EMBL" id="EIW86304.1"/>
    </source>
</evidence>
<reference evidence="3" key="1">
    <citation type="journal article" date="2012" name="Science">
        <title>The Paleozoic origin of enzymatic lignin decomposition reconstructed from 31 fungal genomes.</title>
        <authorList>
            <person name="Floudas D."/>
            <person name="Binder M."/>
            <person name="Riley R."/>
            <person name="Barry K."/>
            <person name="Blanchette R.A."/>
            <person name="Henrissat B."/>
            <person name="Martinez A.T."/>
            <person name="Otillar R."/>
            <person name="Spatafora J.W."/>
            <person name="Yadav J.S."/>
            <person name="Aerts A."/>
            <person name="Benoit I."/>
            <person name="Boyd A."/>
            <person name="Carlson A."/>
            <person name="Copeland A."/>
            <person name="Coutinho P.M."/>
            <person name="de Vries R.P."/>
            <person name="Ferreira P."/>
            <person name="Findley K."/>
            <person name="Foster B."/>
            <person name="Gaskell J."/>
            <person name="Glotzer D."/>
            <person name="Gorecki P."/>
            <person name="Heitman J."/>
            <person name="Hesse C."/>
            <person name="Hori C."/>
            <person name="Igarashi K."/>
            <person name="Jurgens J.A."/>
            <person name="Kallen N."/>
            <person name="Kersten P."/>
            <person name="Kohler A."/>
            <person name="Kuees U."/>
            <person name="Kumar T.K.A."/>
            <person name="Kuo A."/>
            <person name="LaButti K."/>
            <person name="Larrondo L.F."/>
            <person name="Lindquist E."/>
            <person name="Ling A."/>
            <person name="Lombard V."/>
            <person name="Lucas S."/>
            <person name="Lundell T."/>
            <person name="Martin R."/>
            <person name="McLaughlin D.J."/>
            <person name="Morgenstern I."/>
            <person name="Morin E."/>
            <person name="Murat C."/>
            <person name="Nagy L.G."/>
            <person name="Nolan M."/>
            <person name="Ohm R.A."/>
            <person name="Patyshakuliyeva A."/>
            <person name="Rokas A."/>
            <person name="Ruiz-Duenas F.J."/>
            <person name="Sabat G."/>
            <person name="Salamov A."/>
            <person name="Samejima M."/>
            <person name="Schmutz J."/>
            <person name="Slot J.C."/>
            <person name="St John F."/>
            <person name="Stenlid J."/>
            <person name="Sun H."/>
            <person name="Sun S."/>
            <person name="Syed K."/>
            <person name="Tsang A."/>
            <person name="Wiebenga A."/>
            <person name="Young D."/>
            <person name="Pisabarro A."/>
            <person name="Eastwood D.C."/>
            <person name="Martin F."/>
            <person name="Cullen D."/>
            <person name="Grigoriev I.V."/>
            <person name="Hibbett D.S."/>
        </authorList>
    </citation>
    <scope>NUCLEOTIDE SEQUENCE [LARGE SCALE GENOMIC DNA]</scope>
    <source>
        <strain evidence="3">RWD-64-598 SS2</strain>
    </source>
</reference>
<dbReference type="InterPro" id="IPR027417">
    <property type="entry name" value="P-loop_NTPase"/>
</dbReference>
<dbReference type="GeneID" id="19208705"/>
<evidence type="ECO:0000313" key="3">
    <source>
        <dbReference type="Proteomes" id="UP000053558"/>
    </source>
</evidence>
<dbReference type="Proteomes" id="UP000053558">
    <property type="component" value="Unassembled WGS sequence"/>
</dbReference>
<sequence length="215" mass="24141">MSACAVGVDNPRVTIVIQWGVCCNIPDWNQRGGRVARTLHTEEKVPPDKIDDNPDTALRTPLPEQSSKQHRLGAVMIHLINSKTLCVHDFLATYFDNNTPERDILRTSHLHTWKPVPDADTEAKQPRNSRVQVKQALQLWQDKTWRAHPLCTIVAPDKIIDNEGIEDIASIFPLLWGQEVAEVVYACDLAADIAALTDSYTPAPNGQFICFWPTQ</sequence>
<name>A0A5M3N5G4_CONPW</name>
<evidence type="ECO:0000256" key="1">
    <source>
        <dbReference type="SAM" id="MobiDB-lite"/>
    </source>
</evidence>
<dbReference type="EMBL" id="JH711573">
    <property type="protein sequence ID" value="EIW86304.1"/>
    <property type="molecule type" value="Genomic_DNA"/>
</dbReference>
<comment type="caution">
    <text evidence="2">The sequence shown here is derived from an EMBL/GenBank/DDBJ whole genome shotgun (WGS) entry which is preliminary data.</text>
</comment>
<dbReference type="AlphaFoldDB" id="A0A5M3N5G4"/>
<accession>A0A5M3N5G4</accession>
<organism evidence="2 3">
    <name type="scientific">Coniophora puteana (strain RWD-64-598)</name>
    <name type="common">Brown rot fungus</name>
    <dbReference type="NCBI Taxonomy" id="741705"/>
    <lineage>
        <taxon>Eukaryota</taxon>
        <taxon>Fungi</taxon>
        <taxon>Dikarya</taxon>
        <taxon>Basidiomycota</taxon>
        <taxon>Agaricomycotina</taxon>
        <taxon>Agaricomycetes</taxon>
        <taxon>Agaricomycetidae</taxon>
        <taxon>Boletales</taxon>
        <taxon>Coniophorineae</taxon>
        <taxon>Coniophoraceae</taxon>
        <taxon>Coniophora</taxon>
    </lineage>
</organism>
<protein>
    <submittedName>
        <fullName evidence="2">Uncharacterized protein</fullName>
    </submittedName>
</protein>
<dbReference type="KEGG" id="cput:CONPUDRAFT_68853"/>
<feature type="compositionally biased region" description="Basic and acidic residues" evidence="1">
    <location>
        <begin position="41"/>
        <end position="52"/>
    </location>
</feature>
<proteinExistence type="predicted"/>
<gene>
    <name evidence="2" type="ORF">CONPUDRAFT_68853</name>
</gene>
<feature type="region of interest" description="Disordered" evidence="1">
    <location>
        <begin position="41"/>
        <end position="66"/>
    </location>
</feature>
<dbReference type="RefSeq" id="XP_007762675.1">
    <property type="nucleotide sequence ID" value="XM_007764485.1"/>
</dbReference>
<keyword evidence="3" id="KW-1185">Reference proteome</keyword>